<evidence type="ECO:0000313" key="1">
    <source>
        <dbReference type="EMBL" id="BAU97071.1"/>
    </source>
</evidence>
<reference evidence="1 2" key="1">
    <citation type="submission" date="2016-02" db="EMBL/GenBank/DDBJ databases">
        <title>Corynebacterium glutamicum N24 whole genome sequencing project.</title>
        <authorList>
            <person name="Matsutani M."/>
            <person name="Nangtapong N."/>
            <person name="Yakushi T."/>
            <person name="Matsushita K."/>
        </authorList>
    </citation>
    <scope>NUCLEOTIDE SEQUENCE [LARGE SCALE GENOMIC DNA]</scope>
    <source>
        <strain evidence="1 2">N24</strain>
    </source>
</reference>
<proteinExistence type="predicted"/>
<name>A0A160PV47_9CORY</name>
<gene>
    <name evidence="1" type="ORF">N24_2809</name>
</gene>
<sequence length="54" mass="5844">MDLSLLISNLKDFSTFATNVEVFSEFSGFLVKLFGYDFGEGVDASGEALNNLSS</sequence>
<dbReference type="EMBL" id="AP017369">
    <property type="protein sequence ID" value="BAU97071.1"/>
    <property type="molecule type" value="Genomic_DNA"/>
</dbReference>
<organism evidence="1 2">
    <name type="scientific">Corynebacterium suranareeae</name>
    <dbReference type="NCBI Taxonomy" id="2506452"/>
    <lineage>
        <taxon>Bacteria</taxon>
        <taxon>Bacillati</taxon>
        <taxon>Actinomycetota</taxon>
        <taxon>Actinomycetes</taxon>
        <taxon>Mycobacteriales</taxon>
        <taxon>Corynebacteriaceae</taxon>
        <taxon>Corynebacterium</taxon>
    </lineage>
</organism>
<keyword evidence="2" id="KW-1185">Reference proteome</keyword>
<dbReference type="KEGG" id="csur:N24_2809"/>
<protein>
    <recommendedName>
        <fullName evidence="3">Porin</fullName>
    </recommendedName>
</protein>
<evidence type="ECO:0008006" key="3">
    <source>
        <dbReference type="Google" id="ProtNLM"/>
    </source>
</evidence>
<dbReference type="RefSeq" id="WP_157736433.1">
    <property type="nucleotide sequence ID" value="NZ_AP017369.1"/>
</dbReference>
<dbReference type="AlphaFoldDB" id="A0A160PV47"/>
<dbReference type="Proteomes" id="UP000218244">
    <property type="component" value="Chromosome"/>
</dbReference>
<accession>A0A160PV47</accession>
<evidence type="ECO:0000313" key="2">
    <source>
        <dbReference type="Proteomes" id="UP000218244"/>
    </source>
</evidence>